<evidence type="ECO:0000256" key="4">
    <source>
        <dbReference type="ARBA" id="ARBA00022679"/>
    </source>
</evidence>
<evidence type="ECO:0000256" key="5">
    <source>
        <dbReference type="ARBA" id="ARBA00022723"/>
    </source>
</evidence>
<keyword evidence="11" id="KW-0812">Transmembrane</keyword>
<accession>A0AAW1HKD1</accession>
<dbReference type="EMBL" id="JBDFQZ010000011">
    <property type="protein sequence ID" value="KAK9676806.1"/>
    <property type="molecule type" value="Genomic_DNA"/>
</dbReference>
<keyword evidence="9 11" id="KW-0472">Membrane</keyword>
<dbReference type="GO" id="GO:0006511">
    <property type="term" value="P:ubiquitin-dependent protein catabolic process"/>
    <property type="evidence" value="ECO:0007669"/>
    <property type="project" value="UniProtKB-UniRule"/>
</dbReference>
<comment type="subcellular location">
    <subcellularLocation>
        <location evidence="2">Endomembrane system</location>
    </subcellularLocation>
    <subcellularLocation>
        <location evidence="11">Endoplasmic reticulum membrane</location>
        <topology evidence="11">Single-pass type IV membrane protein</topology>
    </subcellularLocation>
</comment>
<evidence type="ECO:0000256" key="1">
    <source>
        <dbReference type="ARBA" id="ARBA00000900"/>
    </source>
</evidence>
<evidence type="ECO:0000313" key="15">
    <source>
        <dbReference type="Proteomes" id="UP001443914"/>
    </source>
</evidence>
<name>A0AAW1HKD1_SAPOF</name>
<dbReference type="Proteomes" id="UP001443914">
    <property type="component" value="Unassembled WGS sequence"/>
</dbReference>
<dbReference type="Gene3D" id="3.30.40.10">
    <property type="entry name" value="Zinc/RING finger domain, C3HC4 (zinc finger)"/>
    <property type="match status" value="1"/>
</dbReference>
<dbReference type="CDD" id="cd16745">
    <property type="entry name" value="RING-HC_AtRMA-like"/>
    <property type="match status" value="1"/>
</dbReference>
<organism evidence="14 15">
    <name type="scientific">Saponaria officinalis</name>
    <name type="common">Common soapwort</name>
    <name type="synonym">Lychnis saponaria</name>
    <dbReference type="NCBI Taxonomy" id="3572"/>
    <lineage>
        <taxon>Eukaryota</taxon>
        <taxon>Viridiplantae</taxon>
        <taxon>Streptophyta</taxon>
        <taxon>Embryophyta</taxon>
        <taxon>Tracheophyta</taxon>
        <taxon>Spermatophyta</taxon>
        <taxon>Magnoliopsida</taxon>
        <taxon>eudicotyledons</taxon>
        <taxon>Gunneridae</taxon>
        <taxon>Pentapetalae</taxon>
        <taxon>Caryophyllales</taxon>
        <taxon>Caryophyllaceae</taxon>
        <taxon>Caryophylleae</taxon>
        <taxon>Saponaria</taxon>
    </lineage>
</organism>
<dbReference type="EC" id="2.3.2.27" evidence="11"/>
<keyword evidence="7 11" id="KW-0833">Ubl conjugation pathway</keyword>
<feature type="transmembrane region" description="Helical" evidence="11">
    <location>
        <begin position="237"/>
        <end position="255"/>
    </location>
</feature>
<evidence type="ECO:0000256" key="10">
    <source>
        <dbReference type="PROSITE-ProRule" id="PRU00175"/>
    </source>
</evidence>
<dbReference type="InterPro" id="IPR001841">
    <property type="entry name" value="Znf_RING"/>
</dbReference>
<evidence type="ECO:0000256" key="7">
    <source>
        <dbReference type="ARBA" id="ARBA00022786"/>
    </source>
</evidence>
<feature type="domain" description="RING-type" evidence="13">
    <location>
        <begin position="41"/>
        <end position="89"/>
    </location>
</feature>
<keyword evidence="11" id="KW-0256">Endoplasmic reticulum</keyword>
<sequence length="256" mass="28406">MEQCFQHPTTQNDSNYENIDKLKTASAGATGPDNNSGGFDCNICLDLVQDPVVTFCGHLYCWPCIYRWLQSQNASSDDPDQQPQCPVCKAEVTENTLIPLYGRGQSGQPSDSKTAQIQPLVPQRPNAPGCGVHTLITATSASSHPHPHPHQHPSQQLHYQGDYPQYLLGYYAPSPAFGFAGTTTFHPMIGMFGEMIYARFFRTSQTSLHTHPNTYSSFGTTTSNGRLRRHVMQAETSLNRVSFFLLCCIILCLLLF</sequence>
<proteinExistence type="predicted"/>
<comment type="domain">
    <text evidence="11">The RING-type zinc finger domain is responsible for E3 ligase activity.</text>
</comment>
<keyword evidence="8 11" id="KW-0862">Zinc</keyword>
<dbReference type="Pfam" id="PF00097">
    <property type="entry name" value="zf-C3HC4"/>
    <property type="match status" value="1"/>
</dbReference>
<feature type="region of interest" description="Disordered" evidence="12">
    <location>
        <begin position="103"/>
        <end position="123"/>
    </location>
</feature>
<keyword evidence="15" id="KW-1185">Reference proteome</keyword>
<keyword evidence="6 10" id="KW-0863">Zinc-finger</keyword>
<dbReference type="InterPro" id="IPR017907">
    <property type="entry name" value="Znf_RING_CS"/>
</dbReference>
<dbReference type="InterPro" id="IPR018957">
    <property type="entry name" value="Znf_C3HC4_RING-type"/>
</dbReference>
<evidence type="ECO:0000256" key="12">
    <source>
        <dbReference type="SAM" id="MobiDB-lite"/>
    </source>
</evidence>
<protein>
    <recommendedName>
        <fullName evidence="11">E3 ubiquitin-protein ligase RMA</fullName>
        <ecNumber evidence="11">2.3.2.27</ecNumber>
    </recommendedName>
    <alternativeName>
        <fullName evidence="11">Protein RING membrane-anchor</fullName>
    </alternativeName>
    <alternativeName>
        <fullName evidence="11">RING-type E3 ubiquitin transferase RMA</fullName>
    </alternativeName>
</protein>
<dbReference type="GO" id="GO:0005789">
    <property type="term" value="C:endoplasmic reticulum membrane"/>
    <property type="evidence" value="ECO:0007669"/>
    <property type="project" value="UniProtKB-SubCell"/>
</dbReference>
<evidence type="ECO:0000256" key="3">
    <source>
        <dbReference type="ARBA" id="ARBA00004906"/>
    </source>
</evidence>
<keyword evidence="11" id="KW-1133">Transmembrane helix</keyword>
<dbReference type="PROSITE" id="PS00518">
    <property type="entry name" value="ZF_RING_1"/>
    <property type="match status" value="1"/>
</dbReference>
<reference evidence="14" key="1">
    <citation type="submission" date="2024-03" db="EMBL/GenBank/DDBJ databases">
        <title>WGS assembly of Saponaria officinalis var. Norfolk2.</title>
        <authorList>
            <person name="Jenkins J."/>
            <person name="Shu S."/>
            <person name="Grimwood J."/>
            <person name="Barry K."/>
            <person name="Goodstein D."/>
            <person name="Schmutz J."/>
            <person name="Leebens-Mack J."/>
            <person name="Osbourn A."/>
        </authorList>
    </citation>
    <scope>NUCLEOTIDE SEQUENCE [LARGE SCALE GENOMIC DNA]</scope>
    <source>
        <strain evidence="14">JIC</strain>
    </source>
</reference>
<comment type="caution">
    <text evidence="14">The sequence shown here is derived from an EMBL/GenBank/DDBJ whole genome shotgun (WGS) entry which is preliminary data.</text>
</comment>
<keyword evidence="4 11" id="KW-0808">Transferase</keyword>
<comment type="pathway">
    <text evidence="3 11">Protein modification; protein ubiquitination.</text>
</comment>
<keyword evidence="5 11" id="KW-0479">Metal-binding</keyword>
<dbReference type="GO" id="GO:0008270">
    <property type="term" value="F:zinc ion binding"/>
    <property type="evidence" value="ECO:0007669"/>
    <property type="project" value="UniProtKB-KW"/>
</dbReference>
<dbReference type="InterPro" id="IPR013083">
    <property type="entry name" value="Znf_RING/FYVE/PHD"/>
</dbReference>
<evidence type="ECO:0000256" key="6">
    <source>
        <dbReference type="ARBA" id="ARBA00022771"/>
    </source>
</evidence>
<dbReference type="SMART" id="SM00184">
    <property type="entry name" value="RING"/>
    <property type="match status" value="1"/>
</dbReference>
<dbReference type="PANTHER" id="PTHR12313">
    <property type="entry name" value="E3 UBIQUITIN-PROTEIN LIGASE RNF5-RELATED"/>
    <property type="match status" value="1"/>
</dbReference>
<dbReference type="GO" id="GO:0061630">
    <property type="term" value="F:ubiquitin protein ligase activity"/>
    <property type="evidence" value="ECO:0007669"/>
    <property type="project" value="UniProtKB-UniRule"/>
</dbReference>
<gene>
    <name evidence="14" type="ORF">RND81_11G102400</name>
</gene>
<dbReference type="InterPro" id="IPR045103">
    <property type="entry name" value="RNF5/RNF185-like"/>
</dbReference>
<dbReference type="AlphaFoldDB" id="A0AAW1HKD1"/>
<feature type="compositionally biased region" description="Polar residues" evidence="12">
    <location>
        <begin position="106"/>
        <end position="117"/>
    </location>
</feature>
<evidence type="ECO:0000256" key="2">
    <source>
        <dbReference type="ARBA" id="ARBA00004308"/>
    </source>
</evidence>
<evidence type="ECO:0000259" key="13">
    <source>
        <dbReference type="PROSITE" id="PS50089"/>
    </source>
</evidence>
<comment type="function">
    <text evidence="11">E3 ubiquitin-protein ligase.</text>
</comment>
<dbReference type="PROSITE" id="PS50089">
    <property type="entry name" value="ZF_RING_2"/>
    <property type="match status" value="1"/>
</dbReference>
<evidence type="ECO:0000256" key="8">
    <source>
        <dbReference type="ARBA" id="ARBA00022833"/>
    </source>
</evidence>
<comment type="catalytic activity">
    <reaction evidence="1 11">
        <text>S-ubiquitinyl-[E2 ubiquitin-conjugating enzyme]-L-cysteine + [acceptor protein]-L-lysine = [E2 ubiquitin-conjugating enzyme]-L-cysteine + N(6)-ubiquitinyl-[acceptor protein]-L-lysine.</text>
        <dbReference type="EC" id="2.3.2.27"/>
    </reaction>
</comment>
<evidence type="ECO:0000256" key="9">
    <source>
        <dbReference type="ARBA" id="ARBA00023136"/>
    </source>
</evidence>
<dbReference type="SUPFAM" id="SSF57850">
    <property type="entry name" value="RING/U-box"/>
    <property type="match status" value="1"/>
</dbReference>
<evidence type="ECO:0000313" key="14">
    <source>
        <dbReference type="EMBL" id="KAK9676806.1"/>
    </source>
</evidence>
<evidence type="ECO:0000256" key="11">
    <source>
        <dbReference type="RuleBase" id="RU369090"/>
    </source>
</evidence>